<organism evidence="4 5">
    <name type="scientific">Verticiella sediminum</name>
    <dbReference type="NCBI Taxonomy" id="1247510"/>
    <lineage>
        <taxon>Bacteria</taxon>
        <taxon>Pseudomonadati</taxon>
        <taxon>Pseudomonadota</taxon>
        <taxon>Betaproteobacteria</taxon>
        <taxon>Burkholderiales</taxon>
        <taxon>Alcaligenaceae</taxon>
        <taxon>Verticiella</taxon>
    </lineage>
</organism>
<dbReference type="PANTHER" id="PTHR46470:SF4">
    <property type="entry name" value="5-AMINO-6-(5-PHOSPHO-D-RIBITYLAMINO)URACIL PHOSPHATASE YIGB"/>
    <property type="match status" value="1"/>
</dbReference>
<dbReference type="GO" id="GO:0009231">
    <property type="term" value="P:riboflavin biosynthetic process"/>
    <property type="evidence" value="ECO:0007669"/>
    <property type="project" value="TreeGrafter"/>
</dbReference>
<reference evidence="4 5" key="1">
    <citation type="submission" date="2019-07" db="EMBL/GenBank/DDBJ databases">
        <title>Qingshengfaniella alkalisoli gen. nov., sp. nov., isolated from saline soil.</title>
        <authorList>
            <person name="Xu L."/>
            <person name="Huang X.-X."/>
            <person name="Sun J.-Q."/>
        </authorList>
    </citation>
    <scope>NUCLEOTIDE SEQUENCE [LARGE SCALE GENOMIC DNA]</scope>
    <source>
        <strain evidence="4 5">DSM 27279</strain>
    </source>
</reference>
<comment type="caution">
    <text evidence="4">The sequence shown here is derived from an EMBL/GenBank/DDBJ whole genome shotgun (WGS) entry which is preliminary data.</text>
</comment>
<evidence type="ECO:0000256" key="1">
    <source>
        <dbReference type="ARBA" id="ARBA00001946"/>
    </source>
</evidence>
<keyword evidence="3" id="KW-0460">Magnesium</keyword>
<dbReference type="InterPro" id="IPR006439">
    <property type="entry name" value="HAD-SF_hydro_IA"/>
</dbReference>
<sequence>MLDLSAIRGISLDLDDTLWPVWPTIGRAEQVLHDWLREHAARTAAAYPIPQALRELRLAVERDRPDLQHDLSGLRRESIRLAMARAGDDPELADTAFAVFFEERQNVELFDDVHQVLAALSARLPIVALTNGNADVHRTGIGQYFQGALHAREFGVGKPDRRIFEAAADLLGLPVGAVLHIGDDPVLDVKGAHEAGMQTVWVNRSGKEWGLDFAPGLEVTALATLPDALRASVADAMGRQARADG</sequence>
<dbReference type="Proteomes" id="UP000318405">
    <property type="component" value="Unassembled WGS sequence"/>
</dbReference>
<dbReference type="Gene3D" id="1.20.120.1600">
    <property type="match status" value="1"/>
</dbReference>
<comment type="cofactor">
    <cofactor evidence="1">
        <name>Mg(2+)</name>
        <dbReference type="ChEBI" id="CHEBI:18420"/>
    </cofactor>
</comment>
<dbReference type="InterPro" id="IPR051400">
    <property type="entry name" value="HAD-like_hydrolase"/>
</dbReference>
<dbReference type="SFLD" id="SFLDG01129">
    <property type="entry name" value="C1.5:_HAD__Beta-PGM__Phosphata"/>
    <property type="match status" value="1"/>
</dbReference>
<dbReference type="OrthoDB" id="367448at2"/>
<keyword evidence="2 4" id="KW-0378">Hydrolase</keyword>
<evidence type="ECO:0000256" key="3">
    <source>
        <dbReference type="ARBA" id="ARBA00022842"/>
    </source>
</evidence>
<evidence type="ECO:0000256" key="2">
    <source>
        <dbReference type="ARBA" id="ARBA00022801"/>
    </source>
</evidence>
<evidence type="ECO:0000313" key="5">
    <source>
        <dbReference type="Proteomes" id="UP000318405"/>
    </source>
</evidence>
<dbReference type="Pfam" id="PF00702">
    <property type="entry name" value="Hydrolase"/>
    <property type="match status" value="1"/>
</dbReference>
<name>A0A556AZG6_9BURK</name>
<dbReference type="SFLD" id="SFLDS00003">
    <property type="entry name" value="Haloacid_Dehalogenase"/>
    <property type="match status" value="1"/>
</dbReference>
<dbReference type="InterPro" id="IPR023214">
    <property type="entry name" value="HAD_sf"/>
</dbReference>
<dbReference type="EMBL" id="VLTJ01000005">
    <property type="protein sequence ID" value="TSH98327.1"/>
    <property type="molecule type" value="Genomic_DNA"/>
</dbReference>
<accession>A0A556AZG6</accession>
<dbReference type="PRINTS" id="PR00413">
    <property type="entry name" value="HADHALOGNASE"/>
</dbReference>
<gene>
    <name evidence="4" type="ORF">FOZ76_02960</name>
</gene>
<dbReference type="RefSeq" id="WP_143946642.1">
    <property type="nucleotide sequence ID" value="NZ_BAABMB010000004.1"/>
</dbReference>
<protein>
    <submittedName>
        <fullName evidence="4">HAD-IA family hydrolase</fullName>
    </submittedName>
</protein>
<dbReference type="AlphaFoldDB" id="A0A556AZG6"/>
<dbReference type="SUPFAM" id="SSF56784">
    <property type="entry name" value="HAD-like"/>
    <property type="match status" value="1"/>
</dbReference>
<dbReference type="PANTHER" id="PTHR46470">
    <property type="entry name" value="N-ACYLNEURAMINATE-9-PHOSPHATASE"/>
    <property type="match status" value="1"/>
</dbReference>
<evidence type="ECO:0000313" key="4">
    <source>
        <dbReference type="EMBL" id="TSH98327.1"/>
    </source>
</evidence>
<dbReference type="Gene3D" id="3.40.50.1000">
    <property type="entry name" value="HAD superfamily/HAD-like"/>
    <property type="match status" value="1"/>
</dbReference>
<dbReference type="NCBIfam" id="TIGR01549">
    <property type="entry name" value="HAD-SF-IA-v1"/>
    <property type="match status" value="1"/>
</dbReference>
<keyword evidence="5" id="KW-1185">Reference proteome</keyword>
<dbReference type="GO" id="GO:0016787">
    <property type="term" value="F:hydrolase activity"/>
    <property type="evidence" value="ECO:0007669"/>
    <property type="project" value="UniProtKB-KW"/>
</dbReference>
<proteinExistence type="predicted"/>
<dbReference type="NCBIfam" id="TIGR01509">
    <property type="entry name" value="HAD-SF-IA-v3"/>
    <property type="match status" value="1"/>
</dbReference>
<dbReference type="InterPro" id="IPR036412">
    <property type="entry name" value="HAD-like_sf"/>
</dbReference>